<evidence type="ECO:0000313" key="3">
    <source>
        <dbReference type="Proteomes" id="UP000001514"/>
    </source>
</evidence>
<dbReference type="InterPro" id="IPR036047">
    <property type="entry name" value="F-box-like_dom_sf"/>
</dbReference>
<keyword evidence="1" id="KW-0175">Coiled coil</keyword>
<dbReference type="KEGG" id="smo:SELMODRAFT_407063"/>
<sequence length="624" mass="71642">MVKDLFLKAKLAKYCSAKNCKKISLESINLALAWGKSKVSQLHVRPHLQKGSPEATGACLTLAVLTAFAENSVVATSTGSKELPNQHLIDRKTTFVQQHPLLHIRDPRICRSIKIYGHGFPQAHPAVQPQVGVVAAAPAAAVAIANNKRLDHALCKYAAAFHMFLFFICEEPHEPIEAKLLFKEFRVVDQSRQRIEQHVYSLKSLTPNLKTKHTCTYDWNIHPSPPFSNMDVGSRGEANDLNPRNWLLLLPLLRRILRGVKSPSSDEGWPLSSYLMFSVRDIQAALAPAYEALARIHARGLRRTLSHTRSPTRLGVERACSVWSVLFVSCQLKQKTECRPERTASCNMDEFTNKETQARPYSFFYSMMEVDNSNDERPIYCALDKQVRLPDCVGSKAGSSIMDLPDELWQRVILGAVERSRLDYRDVCLISMACRALRRVSELDCIWRLLWDQELGSSSSMTEGETAVAWKRRFATRYGRIKLSRQNDYNRRMLRIQSQILLLQREYKTLARDFVLEKRRVALASRELIRADNARQASTALQIWQPQAVRTRHQQVIQQQQLVDPDSHRHNLEMEVKVCREQMQRLQRNLNSNRTKLARAEEELRLLNYHPTKEWEKNRGCKNL</sequence>
<proteinExistence type="predicted"/>
<dbReference type="Gramene" id="EFJ33340">
    <property type="protein sequence ID" value="EFJ33340"/>
    <property type="gene ID" value="SELMODRAFT_407063"/>
</dbReference>
<dbReference type="SUPFAM" id="SSF81383">
    <property type="entry name" value="F-box domain"/>
    <property type="match status" value="1"/>
</dbReference>
<protein>
    <recommendedName>
        <fullName evidence="4">F-box domain-containing protein</fullName>
    </recommendedName>
</protein>
<dbReference type="eggNOG" id="ENOG502QWB0">
    <property type="taxonomic scope" value="Eukaryota"/>
</dbReference>
<feature type="coiled-coil region" evidence="1">
    <location>
        <begin position="569"/>
        <end position="603"/>
    </location>
</feature>
<dbReference type="AlphaFoldDB" id="D8R3T2"/>
<evidence type="ECO:0000256" key="1">
    <source>
        <dbReference type="SAM" id="Coils"/>
    </source>
</evidence>
<dbReference type="EMBL" id="GL377571">
    <property type="protein sequence ID" value="EFJ33340.1"/>
    <property type="molecule type" value="Genomic_DNA"/>
</dbReference>
<keyword evidence="3" id="KW-1185">Reference proteome</keyword>
<evidence type="ECO:0008006" key="4">
    <source>
        <dbReference type="Google" id="ProtNLM"/>
    </source>
</evidence>
<organism evidence="3">
    <name type="scientific">Selaginella moellendorffii</name>
    <name type="common">Spikemoss</name>
    <dbReference type="NCBI Taxonomy" id="88036"/>
    <lineage>
        <taxon>Eukaryota</taxon>
        <taxon>Viridiplantae</taxon>
        <taxon>Streptophyta</taxon>
        <taxon>Embryophyta</taxon>
        <taxon>Tracheophyta</taxon>
        <taxon>Lycopodiopsida</taxon>
        <taxon>Selaginellales</taxon>
        <taxon>Selaginellaceae</taxon>
        <taxon>Selaginella</taxon>
    </lineage>
</organism>
<dbReference type="STRING" id="88036.D8R3T2"/>
<dbReference type="InParanoid" id="D8R3T2"/>
<dbReference type="Gene3D" id="1.20.1280.50">
    <property type="match status" value="1"/>
</dbReference>
<dbReference type="Proteomes" id="UP000001514">
    <property type="component" value="Unassembled WGS sequence"/>
</dbReference>
<dbReference type="HOGENOM" id="CLU_438329_0_0_1"/>
<evidence type="ECO:0000313" key="2">
    <source>
        <dbReference type="EMBL" id="EFJ33340.1"/>
    </source>
</evidence>
<gene>
    <name evidence="2" type="ORF">SELMODRAFT_407063</name>
</gene>
<name>D8R3T2_SELML</name>
<reference evidence="2 3" key="1">
    <citation type="journal article" date="2011" name="Science">
        <title>The Selaginella genome identifies genetic changes associated with the evolution of vascular plants.</title>
        <authorList>
            <person name="Banks J.A."/>
            <person name="Nishiyama T."/>
            <person name="Hasebe M."/>
            <person name="Bowman J.L."/>
            <person name="Gribskov M."/>
            <person name="dePamphilis C."/>
            <person name="Albert V.A."/>
            <person name="Aono N."/>
            <person name="Aoyama T."/>
            <person name="Ambrose B.A."/>
            <person name="Ashton N.W."/>
            <person name="Axtell M.J."/>
            <person name="Barker E."/>
            <person name="Barker M.S."/>
            <person name="Bennetzen J.L."/>
            <person name="Bonawitz N.D."/>
            <person name="Chapple C."/>
            <person name="Cheng C."/>
            <person name="Correa L.G."/>
            <person name="Dacre M."/>
            <person name="DeBarry J."/>
            <person name="Dreyer I."/>
            <person name="Elias M."/>
            <person name="Engstrom E.M."/>
            <person name="Estelle M."/>
            <person name="Feng L."/>
            <person name="Finet C."/>
            <person name="Floyd S.K."/>
            <person name="Frommer W.B."/>
            <person name="Fujita T."/>
            <person name="Gramzow L."/>
            <person name="Gutensohn M."/>
            <person name="Harholt J."/>
            <person name="Hattori M."/>
            <person name="Heyl A."/>
            <person name="Hirai T."/>
            <person name="Hiwatashi Y."/>
            <person name="Ishikawa M."/>
            <person name="Iwata M."/>
            <person name="Karol K.G."/>
            <person name="Koehler B."/>
            <person name="Kolukisaoglu U."/>
            <person name="Kubo M."/>
            <person name="Kurata T."/>
            <person name="Lalonde S."/>
            <person name="Li K."/>
            <person name="Li Y."/>
            <person name="Litt A."/>
            <person name="Lyons E."/>
            <person name="Manning G."/>
            <person name="Maruyama T."/>
            <person name="Michael T.P."/>
            <person name="Mikami K."/>
            <person name="Miyazaki S."/>
            <person name="Morinaga S."/>
            <person name="Murata T."/>
            <person name="Mueller-Roeber B."/>
            <person name="Nelson D.R."/>
            <person name="Obara M."/>
            <person name="Oguri Y."/>
            <person name="Olmstead R.G."/>
            <person name="Onodera N."/>
            <person name="Petersen B.L."/>
            <person name="Pils B."/>
            <person name="Prigge M."/>
            <person name="Rensing S.A."/>
            <person name="Riano-Pachon D.M."/>
            <person name="Roberts A.W."/>
            <person name="Sato Y."/>
            <person name="Scheller H.V."/>
            <person name="Schulz B."/>
            <person name="Schulz C."/>
            <person name="Shakirov E.V."/>
            <person name="Shibagaki N."/>
            <person name="Shinohara N."/>
            <person name="Shippen D.E."/>
            <person name="Soerensen I."/>
            <person name="Sotooka R."/>
            <person name="Sugimoto N."/>
            <person name="Sugita M."/>
            <person name="Sumikawa N."/>
            <person name="Tanurdzic M."/>
            <person name="Theissen G."/>
            <person name="Ulvskov P."/>
            <person name="Wakazuki S."/>
            <person name="Weng J.K."/>
            <person name="Willats W.W."/>
            <person name="Wipf D."/>
            <person name="Wolf P.G."/>
            <person name="Yang L."/>
            <person name="Zimmer A.D."/>
            <person name="Zhu Q."/>
            <person name="Mitros T."/>
            <person name="Hellsten U."/>
            <person name="Loque D."/>
            <person name="Otillar R."/>
            <person name="Salamov A."/>
            <person name="Schmutz J."/>
            <person name="Shapiro H."/>
            <person name="Lindquist E."/>
            <person name="Lucas S."/>
            <person name="Rokhsar D."/>
            <person name="Grigoriev I.V."/>
        </authorList>
    </citation>
    <scope>NUCLEOTIDE SEQUENCE [LARGE SCALE GENOMIC DNA]</scope>
</reference>
<accession>D8R3T2</accession>